<name>X6NQD4_RETFI</name>
<feature type="compositionally biased region" description="Polar residues" evidence="1">
    <location>
        <begin position="83"/>
        <end position="93"/>
    </location>
</feature>
<dbReference type="PROSITE" id="PS50003">
    <property type="entry name" value="PH_DOMAIN"/>
    <property type="match status" value="1"/>
</dbReference>
<dbReference type="Gene3D" id="2.30.29.30">
    <property type="entry name" value="Pleckstrin-homology domain (PH domain)/Phosphotyrosine-binding domain (PTB)"/>
    <property type="match status" value="1"/>
</dbReference>
<accession>X6NQD4</accession>
<dbReference type="AlphaFoldDB" id="X6NQD4"/>
<comment type="caution">
    <text evidence="3">The sequence shown here is derived from an EMBL/GenBank/DDBJ whole genome shotgun (WGS) entry which is preliminary data.</text>
</comment>
<dbReference type="InterPro" id="IPR011993">
    <property type="entry name" value="PH-like_dom_sf"/>
</dbReference>
<dbReference type="Proteomes" id="UP000023152">
    <property type="component" value="Unassembled WGS sequence"/>
</dbReference>
<evidence type="ECO:0000256" key="1">
    <source>
        <dbReference type="SAM" id="MobiDB-lite"/>
    </source>
</evidence>
<keyword evidence="4" id="KW-1185">Reference proteome</keyword>
<feature type="region of interest" description="Disordered" evidence="1">
    <location>
        <begin position="68"/>
        <end position="130"/>
    </location>
</feature>
<sequence>MEEKGREIHKGWLYYLNEEEWEKWYFVLYDNRTLHKYGEIQDKQLNRPKEIIRLVSINRIHRLTDNANEKQKSKKRERKYQMVSPNGQRTGQWINRLLGPANKMKKGGMNNESESNQHRARAQYRKSSDPMLNATKELIEMETLDLHQSLPLMPRARQEQTQLHNQQQQIRNEDDYHEEEEEEEEEEEIKSDLRKSKETIKRSSLPHPRTSPTMTYTYQRVSLSEIDKK</sequence>
<reference evidence="3 4" key="1">
    <citation type="journal article" date="2013" name="Curr. Biol.">
        <title>The Genome of the Foraminiferan Reticulomyxa filosa.</title>
        <authorList>
            <person name="Glockner G."/>
            <person name="Hulsmann N."/>
            <person name="Schleicher M."/>
            <person name="Noegel A.A."/>
            <person name="Eichinger L."/>
            <person name="Gallinger C."/>
            <person name="Pawlowski J."/>
            <person name="Sierra R."/>
            <person name="Euteneuer U."/>
            <person name="Pillet L."/>
            <person name="Moustafa A."/>
            <person name="Platzer M."/>
            <person name="Groth M."/>
            <person name="Szafranski K."/>
            <person name="Schliwa M."/>
        </authorList>
    </citation>
    <scope>NUCLEOTIDE SEQUENCE [LARGE SCALE GENOMIC DNA]</scope>
</reference>
<dbReference type="EMBL" id="ASPP01006638">
    <property type="protein sequence ID" value="ETO28500.1"/>
    <property type="molecule type" value="Genomic_DNA"/>
</dbReference>
<feature type="compositionally biased region" description="Polar residues" evidence="1">
    <location>
        <begin position="210"/>
        <end position="222"/>
    </location>
</feature>
<feature type="region of interest" description="Disordered" evidence="1">
    <location>
        <begin position="157"/>
        <end position="229"/>
    </location>
</feature>
<gene>
    <name evidence="3" type="ORF">RFI_08630</name>
</gene>
<feature type="domain" description="PH" evidence="2">
    <location>
        <begin position="6"/>
        <end position="102"/>
    </location>
</feature>
<proteinExistence type="predicted"/>
<feature type="compositionally biased region" description="Acidic residues" evidence="1">
    <location>
        <begin position="175"/>
        <end position="189"/>
    </location>
</feature>
<feature type="non-terminal residue" evidence="3">
    <location>
        <position position="229"/>
    </location>
</feature>
<dbReference type="InterPro" id="IPR001849">
    <property type="entry name" value="PH_domain"/>
</dbReference>
<evidence type="ECO:0000313" key="4">
    <source>
        <dbReference type="Proteomes" id="UP000023152"/>
    </source>
</evidence>
<feature type="compositionally biased region" description="Basic and acidic residues" evidence="1">
    <location>
        <begin position="190"/>
        <end position="201"/>
    </location>
</feature>
<evidence type="ECO:0000259" key="2">
    <source>
        <dbReference type="PROSITE" id="PS50003"/>
    </source>
</evidence>
<evidence type="ECO:0000313" key="3">
    <source>
        <dbReference type="EMBL" id="ETO28500.1"/>
    </source>
</evidence>
<feature type="compositionally biased region" description="Low complexity" evidence="1">
    <location>
        <begin position="159"/>
        <end position="169"/>
    </location>
</feature>
<organism evidence="3 4">
    <name type="scientific">Reticulomyxa filosa</name>
    <dbReference type="NCBI Taxonomy" id="46433"/>
    <lineage>
        <taxon>Eukaryota</taxon>
        <taxon>Sar</taxon>
        <taxon>Rhizaria</taxon>
        <taxon>Retaria</taxon>
        <taxon>Foraminifera</taxon>
        <taxon>Monothalamids</taxon>
        <taxon>Reticulomyxidae</taxon>
        <taxon>Reticulomyxa</taxon>
    </lineage>
</organism>
<protein>
    <submittedName>
        <fullName evidence="3">YTH domain-containing protein 1</fullName>
    </submittedName>
</protein>
<dbReference type="SUPFAM" id="SSF50729">
    <property type="entry name" value="PH domain-like"/>
    <property type="match status" value="1"/>
</dbReference>